<dbReference type="Proteomes" id="UP000483379">
    <property type="component" value="Unassembled WGS sequence"/>
</dbReference>
<dbReference type="EMBL" id="JAAIJQ010000309">
    <property type="protein sequence ID" value="NEV65440.1"/>
    <property type="molecule type" value="Genomic_DNA"/>
</dbReference>
<keyword evidence="2" id="KW-1185">Reference proteome</keyword>
<proteinExistence type="predicted"/>
<gene>
    <name evidence="1" type="ORF">G3446_27110</name>
</gene>
<evidence type="ECO:0008006" key="3">
    <source>
        <dbReference type="Google" id="ProtNLM"/>
    </source>
</evidence>
<accession>A0A6M0K6S8</accession>
<sequence length="177" mass="20071">MSAHYEHILANCDIPCHRWLKNISTGFAKESVVIIHGAFGQGKSALAYRWLHMETPSSWRLQIKLIENRRKALQIAATLSAHDQAVGAPIVIYIDVRPHDQGWTLLVEELARIPQIRVLVTVREEDWRRATISRADVGFEDISLSLDRAEAQAIYDQLSRRETPGQGVDHRTAQSVE</sequence>
<dbReference type="AlphaFoldDB" id="A0A6M0K6S8"/>
<reference evidence="1 2" key="1">
    <citation type="submission" date="2020-02" db="EMBL/GenBank/DDBJ databases">
        <title>Genome sequences of Thiorhodococcus mannitoliphagus and Thiorhodococcus minor, purple sulfur photosynthetic bacteria in the gammaproteobacterial family, Chromatiaceae.</title>
        <authorList>
            <person name="Aviles F.A."/>
            <person name="Meyer T.E."/>
            <person name="Kyndt J.A."/>
        </authorList>
    </citation>
    <scope>NUCLEOTIDE SEQUENCE [LARGE SCALE GENOMIC DNA]</scope>
    <source>
        <strain evidence="1 2">DSM 11518</strain>
    </source>
</reference>
<protein>
    <recommendedName>
        <fullName evidence="3">ATP-binding protein</fullName>
    </recommendedName>
</protein>
<dbReference type="RefSeq" id="WP_164456744.1">
    <property type="nucleotide sequence ID" value="NZ_JAAIJQ010000309.1"/>
</dbReference>
<evidence type="ECO:0000313" key="2">
    <source>
        <dbReference type="Proteomes" id="UP000483379"/>
    </source>
</evidence>
<evidence type="ECO:0000313" key="1">
    <source>
        <dbReference type="EMBL" id="NEV65440.1"/>
    </source>
</evidence>
<dbReference type="SUPFAM" id="SSF52540">
    <property type="entry name" value="P-loop containing nucleoside triphosphate hydrolases"/>
    <property type="match status" value="1"/>
</dbReference>
<dbReference type="InterPro" id="IPR027417">
    <property type="entry name" value="P-loop_NTPase"/>
</dbReference>
<name>A0A6M0K6S8_9GAMM</name>
<comment type="caution">
    <text evidence="1">The sequence shown here is derived from an EMBL/GenBank/DDBJ whole genome shotgun (WGS) entry which is preliminary data.</text>
</comment>
<organism evidence="1 2">
    <name type="scientific">Thiorhodococcus minor</name>
    <dbReference type="NCBI Taxonomy" id="57489"/>
    <lineage>
        <taxon>Bacteria</taxon>
        <taxon>Pseudomonadati</taxon>
        <taxon>Pseudomonadota</taxon>
        <taxon>Gammaproteobacteria</taxon>
        <taxon>Chromatiales</taxon>
        <taxon>Chromatiaceae</taxon>
        <taxon>Thiorhodococcus</taxon>
    </lineage>
</organism>